<dbReference type="Proteomes" id="UP000038045">
    <property type="component" value="Unplaced"/>
</dbReference>
<organism evidence="2 3">
    <name type="scientific">Parastrongyloides trichosuri</name>
    <name type="common">Possum-specific nematode worm</name>
    <dbReference type="NCBI Taxonomy" id="131310"/>
    <lineage>
        <taxon>Eukaryota</taxon>
        <taxon>Metazoa</taxon>
        <taxon>Ecdysozoa</taxon>
        <taxon>Nematoda</taxon>
        <taxon>Chromadorea</taxon>
        <taxon>Rhabditida</taxon>
        <taxon>Tylenchina</taxon>
        <taxon>Panagrolaimomorpha</taxon>
        <taxon>Strongyloidoidea</taxon>
        <taxon>Strongyloididae</taxon>
        <taxon>Parastrongyloides</taxon>
    </lineage>
</organism>
<evidence type="ECO:0000256" key="1">
    <source>
        <dbReference type="SAM" id="MobiDB-lite"/>
    </source>
</evidence>
<keyword evidence="2" id="KW-1185">Reference proteome</keyword>
<protein>
    <submittedName>
        <fullName evidence="3">LigA</fullName>
    </submittedName>
</protein>
<proteinExistence type="predicted"/>
<evidence type="ECO:0000313" key="3">
    <source>
        <dbReference type="WBParaSite" id="PTRK_0000788300.1"/>
    </source>
</evidence>
<dbReference type="WBParaSite" id="PTRK_0000788300.1">
    <property type="protein sequence ID" value="PTRK_0000788300.1"/>
    <property type="gene ID" value="PTRK_0000788300"/>
</dbReference>
<evidence type="ECO:0000313" key="2">
    <source>
        <dbReference type="Proteomes" id="UP000038045"/>
    </source>
</evidence>
<feature type="compositionally biased region" description="Basic residues" evidence="1">
    <location>
        <begin position="179"/>
        <end position="199"/>
    </location>
</feature>
<feature type="compositionally biased region" description="Basic and acidic residues" evidence="1">
    <location>
        <begin position="67"/>
        <end position="82"/>
    </location>
</feature>
<sequence length="259" mass="27190">MLSAQATDAGVNKATRALGADPADLVDRPVSHQGEERHRRRADAGRAARRRGPAEPYRPAGSAGRGAQDRQRGAERTGDRAGHRGGHPRLPRLAPAGAGQCGDAGQGGGPAAPGGARGLAAQGAPLADPARPLYLPGAAAEMPGLRDLGPVPLTRQLHGGARRPGRSPARSVRPPSAPSRRRRPSSCRCGRRAGLRRWRPGCVRPDRARLGARPSAPGIGRRTGSGCGTRPPRRGACSRRGSARRRNRAGRSRPRSRWP</sequence>
<feature type="compositionally biased region" description="Basic residues" evidence="1">
    <location>
        <begin position="231"/>
        <end position="259"/>
    </location>
</feature>
<reference evidence="3" key="1">
    <citation type="submission" date="2017-02" db="UniProtKB">
        <authorList>
            <consortium name="WormBaseParasite"/>
        </authorList>
    </citation>
    <scope>IDENTIFICATION</scope>
</reference>
<feature type="region of interest" description="Disordered" evidence="1">
    <location>
        <begin position="1"/>
        <end position="122"/>
    </location>
</feature>
<feature type="compositionally biased region" description="Gly residues" evidence="1">
    <location>
        <begin position="99"/>
        <end position="117"/>
    </location>
</feature>
<feature type="region of interest" description="Disordered" evidence="1">
    <location>
        <begin position="144"/>
        <end position="259"/>
    </location>
</feature>
<accession>A0A0N4ZIW9</accession>
<dbReference type="AlphaFoldDB" id="A0A0N4ZIW9"/>
<name>A0A0N4ZIW9_PARTI</name>
<feature type="compositionally biased region" description="Basic and acidic residues" evidence="1">
    <location>
        <begin position="25"/>
        <end position="46"/>
    </location>
</feature>